<dbReference type="PROSITE" id="PS50102">
    <property type="entry name" value="RRM"/>
    <property type="match status" value="3"/>
</dbReference>
<feature type="domain" description="RRM" evidence="19">
    <location>
        <begin position="248"/>
        <end position="330"/>
    </location>
</feature>
<evidence type="ECO:0000256" key="5">
    <source>
        <dbReference type="ARBA" id="ARBA00022499"/>
    </source>
</evidence>
<feature type="compositionally biased region" description="Polar residues" evidence="18">
    <location>
        <begin position="565"/>
        <end position="584"/>
    </location>
</feature>
<evidence type="ECO:0000256" key="17">
    <source>
        <dbReference type="PROSITE-ProRule" id="PRU00176"/>
    </source>
</evidence>
<accession>A0A6F9DF95</accession>
<evidence type="ECO:0000256" key="1">
    <source>
        <dbReference type="ARBA" id="ARBA00004144"/>
    </source>
</evidence>
<evidence type="ECO:0000256" key="2">
    <source>
        <dbReference type="ARBA" id="ARBA00004496"/>
    </source>
</evidence>
<feature type="compositionally biased region" description="Polar residues" evidence="18">
    <location>
        <begin position="594"/>
        <end position="611"/>
    </location>
</feature>
<keyword evidence="13" id="KW-0007">Acetylation</keyword>
<evidence type="ECO:0000256" key="14">
    <source>
        <dbReference type="ARBA" id="ARBA00023187"/>
    </source>
</evidence>
<evidence type="ECO:0000256" key="6">
    <source>
        <dbReference type="ARBA" id="ARBA00022664"/>
    </source>
</evidence>
<evidence type="ECO:0000256" key="12">
    <source>
        <dbReference type="ARBA" id="ARBA00022884"/>
    </source>
</evidence>
<keyword evidence="8" id="KW-0677">Repeat</keyword>
<keyword evidence="12 17" id="KW-0694">RNA-binding</keyword>
<feature type="domain" description="RRM" evidence="19">
    <location>
        <begin position="343"/>
        <end position="413"/>
    </location>
</feature>
<keyword evidence="14" id="KW-0508">mRNA splicing</keyword>
<keyword evidence="9" id="KW-0256">Endoplasmic reticulum</keyword>
<evidence type="ECO:0000256" key="13">
    <source>
        <dbReference type="ARBA" id="ARBA00022990"/>
    </source>
</evidence>
<dbReference type="AlphaFoldDB" id="A0A6F9DF95"/>
<dbReference type="EMBL" id="LR785804">
    <property type="protein sequence ID" value="CAB3253827.1"/>
    <property type="molecule type" value="mRNA"/>
</dbReference>
<dbReference type="InterPro" id="IPR041337">
    <property type="entry name" value="hnRNP_Q_AcD"/>
</dbReference>
<dbReference type="InterPro" id="IPR006535">
    <property type="entry name" value="HnRNP_R/Q_splicing_fac"/>
</dbReference>
<dbReference type="SUPFAM" id="SSF54928">
    <property type="entry name" value="RNA-binding domain, RBD"/>
    <property type="match status" value="3"/>
</dbReference>
<reference evidence="20" key="1">
    <citation type="submission" date="2020-04" db="EMBL/GenBank/DDBJ databases">
        <authorList>
            <person name="Neveu A P."/>
        </authorList>
    </citation>
    <scope>NUCLEOTIDE SEQUENCE</scope>
    <source>
        <tissue evidence="20">Whole embryo</tissue>
    </source>
</reference>
<dbReference type="FunFam" id="3.30.70.330:FF:000027">
    <property type="entry name" value="Heterogeneous nuclear ribonucleoprotein q isoform"/>
    <property type="match status" value="1"/>
</dbReference>
<sequence>MSEEIIPQAEVKIEPAFGEPTEHSEDYAKLLEAGLSVEVANALDNVFKEESVQFCDLDQRALDALKELDEEGALAVLKQFNDSNLQHVQNKSAFLCGVMKIHRQRIKAEREGQLNGNNVGKTGPNEEKIKELLDRTDYTLDVTTGQRRYGGPPPKDVYDGPEPGAGCQVFVGRIPRTVFEDEVVPLLEQAGTLWDFRLMMDPLTGQNRGYGFATYTTKEAARECVEQLDNYEIAPKKHLGVCVSQSNVRLFVGSIPKTKTKAEIMEEFSSLTQGLKDVILYLQTEDKNKNRGFCFLEYVDHKSASQARRRLSSNKLKAFNNTISVDWADPIEEPSDEIMAKVKVLYVKNLSMKASEEIVMQTFSAYGEVERVKKIKDYAFVHFKERDNALKALEELHGLNLEGEPIEISLAKPVDKKKKERQLERKMMNNSYMGMGGPFSGPRGGQRNRGGRGGGMGYGGHMPMMGGYGGYGDDYFTGDYMGYGFGGYDDPFFGMPMQRGGFRNQRGPRGMYGGGNGGGYGRGRGGGGNFNRGKPRGGRGGPGGPGNMMSARGRQNIQGKRKANTAPSTSHSAKAPKTGQTSAWGNEPIAQQPLPDTSGDQWFQDSIDTEW</sequence>
<dbReference type="PANTHER" id="PTHR21245">
    <property type="entry name" value="HETEROGENEOUS NUCLEAR RIBONUCLEOPROTEIN"/>
    <property type="match status" value="1"/>
</dbReference>
<keyword evidence="7" id="KW-0747">Spliceosome</keyword>
<keyword evidence="16 20" id="KW-0687">Ribonucleoprotein</keyword>
<dbReference type="SMART" id="SM00360">
    <property type="entry name" value="RRM"/>
    <property type="match status" value="3"/>
</dbReference>
<dbReference type="FunFam" id="3.30.70.330:FF:000023">
    <property type="entry name" value="Heterogeneous nuclear ribonucleoprotein q isoform"/>
    <property type="match status" value="1"/>
</dbReference>
<keyword evidence="5" id="KW-1017">Isopeptide bond</keyword>
<evidence type="ECO:0000313" key="20">
    <source>
        <dbReference type="EMBL" id="CAB3253827.1"/>
    </source>
</evidence>
<comment type="subcellular location">
    <subcellularLocation>
        <location evidence="2">Cytoplasm</location>
    </subcellularLocation>
    <subcellularLocation>
        <location evidence="1">Microsome</location>
    </subcellularLocation>
    <subcellularLocation>
        <location evidence="3">Nucleus</location>
        <location evidence="3">Nucleoplasm</location>
    </subcellularLocation>
</comment>
<evidence type="ECO:0000256" key="8">
    <source>
        <dbReference type="ARBA" id="ARBA00022737"/>
    </source>
</evidence>
<feature type="compositionally biased region" description="Gly residues" evidence="18">
    <location>
        <begin position="510"/>
        <end position="530"/>
    </location>
</feature>
<evidence type="ECO:0000256" key="16">
    <source>
        <dbReference type="ARBA" id="ARBA00023274"/>
    </source>
</evidence>
<dbReference type="GO" id="GO:0005654">
    <property type="term" value="C:nucleoplasm"/>
    <property type="evidence" value="ECO:0007669"/>
    <property type="project" value="UniProtKB-SubCell"/>
</dbReference>
<dbReference type="GO" id="GO:0005737">
    <property type="term" value="C:cytoplasm"/>
    <property type="evidence" value="ECO:0007669"/>
    <property type="project" value="UniProtKB-SubCell"/>
</dbReference>
<dbReference type="Gene3D" id="3.30.70.330">
    <property type="match status" value="3"/>
</dbReference>
<dbReference type="NCBIfam" id="TIGR01648">
    <property type="entry name" value="hnRNP-R-Q"/>
    <property type="match status" value="1"/>
</dbReference>
<dbReference type="Pfam" id="PF00076">
    <property type="entry name" value="RRM_1"/>
    <property type="match status" value="3"/>
</dbReference>
<feature type="domain" description="RRM" evidence="19">
    <location>
        <begin position="167"/>
        <end position="246"/>
    </location>
</feature>
<dbReference type="FunFam" id="3.30.70.330:FF:000024">
    <property type="entry name" value="Heterogeneous nuclear ribonucleoprotein q isoform"/>
    <property type="match status" value="1"/>
</dbReference>
<keyword evidence="10" id="KW-0832">Ubl conjugation</keyword>
<feature type="region of interest" description="Disordered" evidence="18">
    <location>
        <begin position="434"/>
        <end position="453"/>
    </location>
</feature>
<name>A0A6F9DF95_9ASCI</name>
<gene>
    <name evidence="20" type="primary">Hnrnpr</name>
</gene>
<organism evidence="20">
    <name type="scientific">Phallusia mammillata</name>
    <dbReference type="NCBI Taxonomy" id="59560"/>
    <lineage>
        <taxon>Eukaryota</taxon>
        <taxon>Metazoa</taxon>
        <taxon>Chordata</taxon>
        <taxon>Tunicata</taxon>
        <taxon>Ascidiacea</taxon>
        <taxon>Phlebobranchia</taxon>
        <taxon>Ascidiidae</taxon>
        <taxon>Phallusia</taxon>
    </lineage>
</organism>
<proteinExistence type="evidence at transcript level"/>
<keyword evidence="15" id="KW-0539">Nucleus</keyword>
<keyword evidence="4" id="KW-0963">Cytoplasm</keyword>
<dbReference type="CDD" id="cd12250">
    <property type="entry name" value="RRM2_hnRNPR_like"/>
    <property type="match status" value="1"/>
</dbReference>
<evidence type="ECO:0000256" key="7">
    <source>
        <dbReference type="ARBA" id="ARBA00022728"/>
    </source>
</evidence>
<dbReference type="GO" id="GO:0008380">
    <property type="term" value="P:RNA splicing"/>
    <property type="evidence" value="ECO:0007669"/>
    <property type="project" value="UniProtKB-KW"/>
</dbReference>
<dbReference type="InterPro" id="IPR035979">
    <property type="entry name" value="RBD_domain_sf"/>
</dbReference>
<evidence type="ECO:0000256" key="11">
    <source>
        <dbReference type="ARBA" id="ARBA00022848"/>
    </source>
</evidence>
<dbReference type="GO" id="GO:0006397">
    <property type="term" value="P:mRNA processing"/>
    <property type="evidence" value="ECO:0007669"/>
    <property type="project" value="UniProtKB-KW"/>
</dbReference>
<dbReference type="InterPro" id="IPR012677">
    <property type="entry name" value="Nucleotide-bd_a/b_plait_sf"/>
</dbReference>
<evidence type="ECO:0000256" key="10">
    <source>
        <dbReference type="ARBA" id="ARBA00022843"/>
    </source>
</evidence>
<dbReference type="GO" id="GO:0005681">
    <property type="term" value="C:spliceosomal complex"/>
    <property type="evidence" value="ECO:0007669"/>
    <property type="project" value="UniProtKB-KW"/>
</dbReference>
<evidence type="ECO:0000256" key="15">
    <source>
        <dbReference type="ARBA" id="ARBA00023242"/>
    </source>
</evidence>
<evidence type="ECO:0000256" key="9">
    <source>
        <dbReference type="ARBA" id="ARBA00022824"/>
    </source>
</evidence>
<protein>
    <submittedName>
        <fullName evidence="20">Heterogeneous nuclear ribonucleoprotein R</fullName>
    </submittedName>
</protein>
<dbReference type="InterPro" id="IPR000504">
    <property type="entry name" value="RRM_dom"/>
</dbReference>
<evidence type="ECO:0000256" key="4">
    <source>
        <dbReference type="ARBA" id="ARBA00022490"/>
    </source>
</evidence>
<keyword evidence="6" id="KW-0507">mRNA processing</keyword>
<evidence type="ECO:0000256" key="3">
    <source>
        <dbReference type="ARBA" id="ARBA00004642"/>
    </source>
</evidence>
<dbReference type="Pfam" id="PF18360">
    <property type="entry name" value="hnRNP_Q_AcD"/>
    <property type="match status" value="1"/>
</dbReference>
<dbReference type="CDD" id="cd12251">
    <property type="entry name" value="RRM3_hnRNPR_like"/>
    <property type="match status" value="1"/>
</dbReference>
<dbReference type="GO" id="GO:0003723">
    <property type="term" value="F:RNA binding"/>
    <property type="evidence" value="ECO:0007669"/>
    <property type="project" value="UniProtKB-UniRule"/>
</dbReference>
<keyword evidence="11" id="KW-0492">Microsome</keyword>
<feature type="region of interest" description="Disordered" evidence="18">
    <location>
        <begin position="499"/>
        <end position="611"/>
    </location>
</feature>
<evidence type="ECO:0000259" key="19">
    <source>
        <dbReference type="PROSITE" id="PS50102"/>
    </source>
</evidence>
<evidence type="ECO:0000256" key="18">
    <source>
        <dbReference type="SAM" id="MobiDB-lite"/>
    </source>
</evidence>